<protein>
    <submittedName>
        <fullName evidence="2">Uncharacterized protein</fullName>
    </submittedName>
</protein>
<evidence type="ECO:0000313" key="3">
    <source>
        <dbReference type="Proteomes" id="UP001235712"/>
    </source>
</evidence>
<dbReference type="Proteomes" id="UP001235712">
    <property type="component" value="Unassembled WGS sequence"/>
</dbReference>
<reference evidence="2 3" key="1">
    <citation type="submission" date="2023-07" db="EMBL/GenBank/DDBJ databases">
        <title>Sequencing the genomes of 1000 actinobacteria strains.</title>
        <authorList>
            <person name="Klenk H.-P."/>
        </authorList>
    </citation>
    <scope>NUCLEOTIDE SEQUENCE [LARGE SCALE GENOMIC DNA]</scope>
    <source>
        <strain evidence="2 3">DSM 44388</strain>
    </source>
</reference>
<comment type="caution">
    <text evidence="2">The sequence shown here is derived from an EMBL/GenBank/DDBJ whole genome shotgun (WGS) entry which is preliminary data.</text>
</comment>
<gene>
    <name evidence="2" type="ORF">J2S57_001803</name>
</gene>
<accession>A0ABT9P058</accession>
<sequence length="34" mass="3348">MNEYTGSEGVLSASPAGESYSQVVPSAGSAPVSM</sequence>
<organism evidence="2 3">
    <name type="scientific">Kineosporia succinea</name>
    <dbReference type="NCBI Taxonomy" id="84632"/>
    <lineage>
        <taxon>Bacteria</taxon>
        <taxon>Bacillati</taxon>
        <taxon>Actinomycetota</taxon>
        <taxon>Actinomycetes</taxon>
        <taxon>Kineosporiales</taxon>
        <taxon>Kineosporiaceae</taxon>
        <taxon>Kineosporia</taxon>
    </lineage>
</organism>
<name>A0ABT9P058_9ACTN</name>
<proteinExistence type="predicted"/>
<evidence type="ECO:0000313" key="2">
    <source>
        <dbReference type="EMBL" id="MDP9826054.1"/>
    </source>
</evidence>
<feature type="region of interest" description="Disordered" evidence="1">
    <location>
        <begin position="1"/>
        <end position="34"/>
    </location>
</feature>
<evidence type="ECO:0000256" key="1">
    <source>
        <dbReference type="SAM" id="MobiDB-lite"/>
    </source>
</evidence>
<keyword evidence="3" id="KW-1185">Reference proteome</keyword>
<dbReference type="EMBL" id="JAUSQZ010000001">
    <property type="protein sequence ID" value="MDP9826054.1"/>
    <property type="molecule type" value="Genomic_DNA"/>
</dbReference>